<name>A0A4Q7VB89_9BURK</name>
<dbReference type="GO" id="GO:0004177">
    <property type="term" value="F:aminopeptidase activity"/>
    <property type="evidence" value="ECO:0007669"/>
    <property type="project" value="UniProtKB-KW"/>
</dbReference>
<organism evidence="3 4">
    <name type="scientific">Rivibacter subsaxonicus</name>
    <dbReference type="NCBI Taxonomy" id="457575"/>
    <lineage>
        <taxon>Bacteria</taxon>
        <taxon>Pseudomonadati</taxon>
        <taxon>Pseudomonadota</taxon>
        <taxon>Betaproteobacteria</taxon>
        <taxon>Burkholderiales</taxon>
        <taxon>Rivibacter</taxon>
    </lineage>
</organism>
<evidence type="ECO:0000256" key="1">
    <source>
        <dbReference type="SAM" id="Phobius"/>
    </source>
</evidence>
<keyword evidence="1" id="KW-0812">Transmembrane</keyword>
<proteinExistence type="predicted"/>
<evidence type="ECO:0000313" key="3">
    <source>
        <dbReference type="EMBL" id="RZT91968.1"/>
    </source>
</evidence>
<dbReference type="AlphaFoldDB" id="A0A4Q7VB89"/>
<dbReference type="EMBL" id="SHKP01000010">
    <property type="protein sequence ID" value="RZT91968.1"/>
    <property type="molecule type" value="Genomic_DNA"/>
</dbReference>
<reference evidence="3 4" key="1">
    <citation type="submission" date="2019-02" db="EMBL/GenBank/DDBJ databases">
        <title>Genomic Encyclopedia of Type Strains, Phase IV (KMG-IV): sequencing the most valuable type-strain genomes for metagenomic binning, comparative biology and taxonomic classification.</title>
        <authorList>
            <person name="Goeker M."/>
        </authorList>
    </citation>
    <scope>NUCLEOTIDE SEQUENCE [LARGE SCALE GENOMIC DNA]</scope>
    <source>
        <strain evidence="3 4">DSM 19570</strain>
    </source>
</reference>
<dbReference type="Gene3D" id="3.40.50.1820">
    <property type="entry name" value="alpha/beta hydrolase"/>
    <property type="match status" value="1"/>
</dbReference>
<dbReference type="InterPro" id="IPR029058">
    <property type="entry name" value="AB_hydrolase_fold"/>
</dbReference>
<evidence type="ECO:0000313" key="4">
    <source>
        <dbReference type="Proteomes" id="UP000293671"/>
    </source>
</evidence>
<protein>
    <submittedName>
        <fullName evidence="3">Serine aminopeptidase S33 family</fullName>
    </submittedName>
</protein>
<keyword evidence="3" id="KW-0031">Aminopeptidase</keyword>
<keyword evidence="1" id="KW-0472">Membrane</keyword>
<dbReference type="InterPro" id="IPR051044">
    <property type="entry name" value="MAG_DAG_Lipase"/>
</dbReference>
<keyword evidence="3" id="KW-0378">Hydrolase</keyword>
<keyword evidence="3" id="KW-0645">Protease</keyword>
<dbReference type="PANTHER" id="PTHR11614">
    <property type="entry name" value="PHOSPHOLIPASE-RELATED"/>
    <property type="match status" value="1"/>
</dbReference>
<keyword evidence="1" id="KW-1133">Transmembrane helix</keyword>
<comment type="caution">
    <text evidence="3">The sequence shown here is derived from an EMBL/GenBank/DDBJ whole genome shotgun (WGS) entry which is preliminary data.</text>
</comment>
<dbReference type="InterPro" id="IPR022742">
    <property type="entry name" value="Hydrolase_4"/>
</dbReference>
<gene>
    <name evidence="3" type="ORF">EV670_3645</name>
</gene>
<dbReference type="SUPFAM" id="SSF53474">
    <property type="entry name" value="alpha/beta-Hydrolases"/>
    <property type="match status" value="1"/>
</dbReference>
<feature type="domain" description="Serine aminopeptidase S33" evidence="2">
    <location>
        <begin position="117"/>
        <end position="314"/>
    </location>
</feature>
<feature type="transmembrane region" description="Helical" evidence="1">
    <location>
        <begin position="12"/>
        <end position="29"/>
    </location>
</feature>
<evidence type="ECO:0000259" key="2">
    <source>
        <dbReference type="Pfam" id="PF12146"/>
    </source>
</evidence>
<dbReference type="OrthoDB" id="8476759at2"/>
<dbReference type="RefSeq" id="WP_130434820.1">
    <property type="nucleotide sequence ID" value="NZ_SHKP01000010.1"/>
</dbReference>
<sequence length="489" mass="53535">MASRTLKLLKWLLVIVLTILATVLVLRFLESWQGPPLQRWHTFVPTEPSVAEMDRSDWTGYLAAENAVFEQVRAEVTQKADPAQRGVPNRYYEGSPIHPGGFKHDWNRSFVLQPDAKPVGVAVLVHGLTDSPYSVRHLARRYRDHGYVAIGVRMPGHGTVPGALTRAHWEDWMAATRLAVREARRLAGPAAPLHVVGYSNGGALVMKYALDAVEDRNLARPDRVVLLSPMIGVTSSARFAGVWGWPAILPGFAKAAWLGIDPEFNPFKYNSFPVNGGRQSSLLTRELQRQIERLARDGQIGRLAPVITFQSVVDFTVSTPAIVTELYAHLPANGSELVLFDINRNAKFGPVLRPSADALLGRLERIMPPPPRAWRSTIVANIDGTSSAVQERTVAAGAAGEQVRPLGLSFPSDIYSLSHLALPFPLTDGLYGLTPDPADDFGVQLGALSTRGERGVLVISLDGLFRLTSNPFYDYVAARIDEGIAAPQR</sequence>
<dbReference type="Pfam" id="PF12146">
    <property type="entry name" value="Hydrolase_4"/>
    <property type="match status" value="1"/>
</dbReference>
<keyword evidence="4" id="KW-1185">Reference proteome</keyword>
<accession>A0A4Q7VB89</accession>
<dbReference type="Proteomes" id="UP000293671">
    <property type="component" value="Unassembled WGS sequence"/>
</dbReference>